<dbReference type="EMBL" id="CAMXCT020001335">
    <property type="protein sequence ID" value="CAL1142455.1"/>
    <property type="molecule type" value="Genomic_DNA"/>
</dbReference>
<gene>
    <name evidence="2" type="ORF">C1SCF055_LOCUS16176</name>
</gene>
<keyword evidence="4" id="KW-0255">Endonuclease</keyword>
<accession>A0A9P1CCM9</accession>
<reference evidence="2" key="1">
    <citation type="submission" date="2022-10" db="EMBL/GenBank/DDBJ databases">
        <authorList>
            <person name="Chen Y."/>
            <person name="Dougan E. K."/>
            <person name="Chan C."/>
            <person name="Rhodes N."/>
            <person name="Thang M."/>
        </authorList>
    </citation>
    <scope>NUCLEOTIDE SEQUENCE</scope>
</reference>
<dbReference type="InterPro" id="IPR050410">
    <property type="entry name" value="CCR4/nocturin_mRNA_transcr"/>
</dbReference>
<dbReference type="Proteomes" id="UP001152797">
    <property type="component" value="Unassembled WGS sequence"/>
</dbReference>
<evidence type="ECO:0000313" key="4">
    <source>
        <dbReference type="EMBL" id="CAL4776392.1"/>
    </source>
</evidence>
<dbReference type="GO" id="GO:0000175">
    <property type="term" value="F:3'-5'-RNA exonuclease activity"/>
    <property type="evidence" value="ECO:0007669"/>
    <property type="project" value="TreeGrafter"/>
</dbReference>
<dbReference type="PANTHER" id="PTHR12121">
    <property type="entry name" value="CARBON CATABOLITE REPRESSOR PROTEIN 4"/>
    <property type="match status" value="1"/>
</dbReference>
<dbReference type="AlphaFoldDB" id="A0A9P1CCM9"/>
<organism evidence="2">
    <name type="scientific">Cladocopium goreaui</name>
    <dbReference type="NCBI Taxonomy" id="2562237"/>
    <lineage>
        <taxon>Eukaryota</taxon>
        <taxon>Sar</taxon>
        <taxon>Alveolata</taxon>
        <taxon>Dinophyceae</taxon>
        <taxon>Suessiales</taxon>
        <taxon>Symbiodiniaceae</taxon>
        <taxon>Cladocopium</taxon>
    </lineage>
</organism>
<dbReference type="GO" id="GO:0004519">
    <property type="term" value="F:endonuclease activity"/>
    <property type="evidence" value="ECO:0007669"/>
    <property type="project" value="UniProtKB-KW"/>
</dbReference>
<dbReference type="InterPro" id="IPR005135">
    <property type="entry name" value="Endo/exonuclease/phosphatase"/>
</dbReference>
<feature type="domain" description="Endonuclease/exonuclease/phosphatase" evidence="1">
    <location>
        <begin position="166"/>
        <end position="430"/>
    </location>
</feature>
<keyword evidence="4" id="KW-0540">Nuclease</keyword>
<keyword evidence="4" id="KW-0378">Hydrolase</keyword>
<evidence type="ECO:0000313" key="2">
    <source>
        <dbReference type="EMBL" id="CAI3989080.1"/>
    </source>
</evidence>
<dbReference type="Gene3D" id="3.60.10.10">
    <property type="entry name" value="Endonuclease/exonuclease/phosphatase"/>
    <property type="match status" value="1"/>
</dbReference>
<reference evidence="3" key="2">
    <citation type="submission" date="2024-04" db="EMBL/GenBank/DDBJ databases">
        <authorList>
            <person name="Chen Y."/>
            <person name="Shah S."/>
            <person name="Dougan E. K."/>
            <person name="Thang M."/>
            <person name="Chan C."/>
        </authorList>
    </citation>
    <scope>NUCLEOTIDE SEQUENCE [LARGE SCALE GENOMIC DNA]</scope>
</reference>
<dbReference type="SUPFAM" id="SSF56219">
    <property type="entry name" value="DNase I-like"/>
    <property type="match status" value="1"/>
</dbReference>
<evidence type="ECO:0000313" key="5">
    <source>
        <dbReference type="Proteomes" id="UP001152797"/>
    </source>
</evidence>
<keyword evidence="5" id="KW-1185">Reference proteome</keyword>
<dbReference type="Pfam" id="PF03372">
    <property type="entry name" value="Exo_endo_phos"/>
    <property type="match status" value="1"/>
</dbReference>
<protein>
    <submittedName>
        <fullName evidence="4">Endonuclease/exonuclease/phosphatase domain-containing protein</fullName>
    </submittedName>
</protein>
<dbReference type="InterPro" id="IPR036691">
    <property type="entry name" value="Endo/exonu/phosph_ase_sf"/>
</dbReference>
<name>A0A9P1CCM9_9DINO</name>
<sequence>MLCGICSESPAVCNDGSVMLPLRVMTYNILADELSSNLVPRTMEEPSSEVLQEILGDGAETKWREVDKALNNEYRKWHPMKTLVTNPQGLKMKSRGLWDQLDLTLLEGKGWQLDGVHVEDPVTLDGGKTFLGVVQQYMTQEQSLQLYKALEKVHLESRAWEARGPRILEKLKVYQPTVVALQEYDVHDLTTGLGTFRQALEGLGYEGLVFLGPGQEKVGVALFWLKSRAKLEMDLPEDRKLRCGASASGSYGNIDLEEPGLERPMDRRPFGYAKLLVDDVQPVLCCVTHLMTSSRDKDGAVRKQELQTIRQILESQAEVNCPVVLCGDFNINLRSGLEEHIFEGTGHCRDETQAARFHWRRGDGAELLLRDAFDDVNTDPASSSTRTGTRLETIDYIFYDEQFLQSLFADRSLLQCPKEAMPNKDEPSDHIPVVATFVQR</sequence>
<evidence type="ECO:0000259" key="1">
    <source>
        <dbReference type="Pfam" id="PF03372"/>
    </source>
</evidence>
<evidence type="ECO:0000313" key="3">
    <source>
        <dbReference type="EMBL" id="CAL1142455.1"/>
    </source>
</evidence>
<dbReference type="PANTHER" id="PTHR12121:SF36">
    <property type="entry name" value="ENDONUCLEASE_EXONUCLEASE_PHOSPHATASE DOMAIN-CONTAINING PROTEIN"/>
    <property type="match status" value="1"/>
</dbReference>
<proteinExistence type="predicted"/>
<dbReference type="EMBL" id="CAMXCT010001335">
    <property type="protein sequence ID" value="CAI3989080.1"/>
    <property type="molecule type" value="Genomic_DNA"/>
</dbReference>
<dbReference type="OrthoDB" id="428734at2759"/>
<dbReference type="EMBL" id="CAMXCT030001335">
    <property type="protein sequence ID" value="CAL4776392.1"/>
    <property type="molecule type" value="Genomic_DNA"/>
</dbReference>
<comment type="caution">
    <text evidence="2">The sequence shown here is derived from an EMBL/GenBank/DDBJ whole genome shotgun (WGS) entry which is preliminary data.</text>
</comment>